<dbReference type="Gene3D" id="3.20.20.80">
    <property type="entry name" value="Glycosidases"/>
    <property type="match status" value="1"/>
</dbReference>
<sequence>MGYFLGAFLAFFALASVIPGLFALDFGFSYGKEKVRGVNLGGWLVIESFTTPSVFDNTNDNRVVDEYTFGLYQNKDVGYKALKQHWETFITEQDFADIAAAGLNHVRIPIGHWILDVAPDEPYITGQLPYLLKAVEWAEKYGLHIIIALYGAPGSQNGFINSGHFRDAAYWHTNSTNVARTNELMKSLTAMFAEKTDVVSVIQIINEAAGFRKAILNPGLLAVLKQYYYNAYDFIRNPLPGKKRSNFMVMLHDGFQHLSYWDNFMPSSEYEGVMMDTHIYQMFNDHDARMTYVEHIQRACQNASIMAQSPIPLTIIGEWTATNNDCGPHLLGRFQGSRYDGTLNGTTAVGTCVGLTGSAATFSPEYKEFMRQYWEAQTQSYERGGAGWVMWTWKMENADEWSYQAGLANGWIPQDPTDYKYPNICGQ</sequence>
<proteinExistence type="inferred from homology"/>
<dbReference type="GO" id="GO:0005576">
    <property type="term" value="C:extracellular region"/>
    <property type="evidence" value="ECO:0007669"/>
    <property type="project" value="TreeGrafter"/>
</dbReference>
<keyword evidence="2 4" id="KW-0378">Hydrolase</keyword>
<dbReference type="Proteomes" id="UP000054270">
    <property type="component" value="Unassembled WGS sequence"/>
</dbReference>
<dbReference type="SUPFAM" id="SSF51445">
    <property type="entry name" value="(Trans)glycosidases"/>
    <property type="match status" value="1"/>
</dbReference>
<dbReference type="Pfam" id="PF00150">
    <property type="entry name" value="Cellulase"/>
    <property type="match status" value="1"/>
</dbReference>
<dbReference type="PANTHER" id="PTHR31297">
    <property type="entry name" value="GLUCAN ENDO-1,6-BETA-GLUCOSIDASE B"/>
    <property type="match status" value="1"/>
</dbReference>
<keyword evidence="5" id="KW-0732">Signal</keyword>
<name>A0A0D2NV28_HYPSF</name>
<keyword evidence="3 4" id="KW-0326">Glycosidase</keyword>
<dbReference type="PANTHER" id="PTHR31297:SF42">
    <property type="entry name" value="GLYCOSIDE HYDROLASE FAMILY 5 DOMAIN-CONTAINING PROTEIN"/>
    <property type="match status" value="1"/>
</dbReference>
<reference evidence="8" key="1">
    <citation type="submission" date="2014-04" db="EMBL/GenBank/DDBJ databases">
        <title>Evolutionary Origins and Diversification of the Mycorrhizal Mutualists.</title>
        <authorList>
            <consortium name="DOE Joint Genome Institute"/>
            <consortium name="Mycorrhizal Genomics Consortium"/>
            <person name="Kohler A."/>
            <person name="Kuo A."/>
            <person name="Nagy L.G."/>
            <person name="Floudas D."/>
            <person name="Copeland A."/>
            <person name="Barry K.W."/>
            <person name="Cichocki N."/>
            <person name="Veneault-Fourrey C."/>
            <person name="LaButti K."/>
            <person name="Lindquist E.A."/>
            <person name="Lipzen A."/>
            <person name="Lundell T."/>
            <person name="Morin E."/>
            <person name="Murat C."/>
            <person name="Riley R."/>
            <person name="Ohm R."/>
            <person name="Sun H."/>
            <person name="Tunlid A."/>
            <person name="Henrissat B."/>
            <person name="Grigoriev I.V."/>
            <person name="Hibbett D.S."/>
            <person name="Martin F."/>
        </authorList>
    </citation>
    <scope>NUCLEOTIDE SEQUENCE [LARGE SCALE GENOMIC DNA]</scope>
    <source>
        <strain evidence="8">FD-334 SS-4</strain>
    </source>
</reference>
<dbReference type="InterPro" id="IPR017853">
    <property type="entry name" value="GH"/>
</dbReference>
<keyword evidence="8" id="KW-1185">Reference proteome</keyword>
<dbReference type="STRING" id="945553.A0A0D2NV28"/>
<dbReference type="GO" id="GO:0009251">
    <property type="term" value="P:glucan catabolic process"/>
    <property type="evidence" value="ECO:0007669"/>
    <property type="project" value="TreeGrafter"/>
</dbReference>
<evidence type="ECO:0000259" key="6">
    <source>
        <dbReference type="Pfam" id="PF00150"/>
    </source>
</evidence>
<evidence type="ECO:0000256" key="5">
    <source>
        <dbReference type="SAM" id="SignalP"/>
    </source>
</evidence>
<comment type="similarity">
    <text evidence="1 4">Belongs to the glycosyl hydrolase 5 (cellulase A) family.</text>
</comment>
<dbReference type="InterPro" id="IPR001547">
    <property type="entry name" value="Glyco_hydro_5"/>
</dbReference>
<feature type="chain" id="PRO_5002248931" evidence="5">
    <location>
        <begin position="24"/>
        <end position="427"/>
    </location>
</feature>
<accession>A0A0D2NV28</accession>
<evidence type="ECO:0000256" key="4">
    <source>
        <dbReference type="RuleBase" id="RU361153"/>
    </source>
</evidence>
<evidence type="ECO:0000313" key="7">
    <source>
        <dbReference type="EMBL" id="KJA22669.1"/>
    </source>
</evidence>
<dbReference type="OMA" id="WEYQGAS"/>
<protein>
    <submittedName>
        <fullName evidence="7">Glycoside hydrolase family 5 protein</fullName>
    </submittedName>
</protein>
<dbReference type="GO" id="GO:0009986">
    <property type="term" value="C:cell surface"/>
    <property type="evidence" value="ECO:0007669"/>
    <property type="project" value="TreeGrafter"/>
</dbReference>
<dbReference type="AlphaFoldDB" id="A0A0D2NV28"/>
<evidence type="ECO:0000256" key="2">
    <source>
        <dbReference type="ARBA" id="ARBA00022801"/>
    </source>
</evidence>
<evidence type="ECO:0000256" key="1">
    <source>
        <dbReference type="ARBA" id="ARBA00005641"/>
    </source>
</evidence>
<organism evidence="7 8">
    <name type="scientific">Hypholoma sublateritium (strain FD-334 SS-4)</name>
    <dbReference type="NCBI Taxonomy" id="945553"/>
    <lineage>
        <taxon>Eukaryota</taxon>
        <taxon>Fungi</taxon>
        <taxon>Dikarya</taxon>
        <taxon>Basidiomycota</taxon>
        <taxon>Agaricomycotina</taxon>
        <taxon>Agaricomycetes</taxon>
        <taxon>Agaricomycetidae</taxon>
        <taxon>Agaricales</taxon>
        <taxon>Agaricineae</taxon>
        <taxon>Strophariaceae</taxon>
        <taxon>Hypholoma</taxon>
    </lineage>
</organism>
<evidence type="ECO:0000313" key="8">
    <source>
        <dbReference type="Proteomes" id="UP000054270"/>
    </source>
</evidence>
<evidence type="ECO:0000256" key="3">
    <source>
        <dbReference type="ARBA" id="ARBA00023295"/>
    </source>
</evidence>
<feature type="signal peptide" evidence="5">
    <location>
        <begin position="1"/>
        <end position="23"/>
    </location>
</feature>
<dbReference type="EMBL" id="KN817548">
    <property type="protein sequence ID" value="KJA22669.1"/>
    <property type="molecule type" value="Genomic_DNA"/>
</dbReference>
<dbReference type="OrthoDB" id="62120at2759"/>
<gene>
    <name evidence="7" type="ORF">HYPSUDRAFT_66885</name>
</gene>
<dbReference type="GO" id="GO:0008422">
    <property type="term" value="F:beta-glucosidase activity"/>
    <property type="evidence" value="ECO:0007669"/>
    <property type="project" value="TreeGrafter"/>
</dbReference>
<dbReference type="InterPro" id="IPR050386">
    <property type="entry name" value="Glycosyl_hydrolase_5"/>
</dbReference>
<feature type="domain" description="Glycoside hydrolase family 5" evidence="6">
    <location>
        <begin position="74"/>
        <end position="325"/>
    </location>
</feature>